<comment type="catalytic activity">
    <reaction evidence="1">
        <text>(6R)-5,10-methylene-5,6,7,8-tetrahydrofolate + glycine + H2O = (6S)-5,6,7,8-tetrahydrofolate + L-serine</text>
        <dbReference type="Rhea" id="RHEA:15481"/>
        <dbReference type="ChEBI" id="CHEBI:15377"/>
        <dbReference type="ChEBI" id="CHEBI:15636"/>
        <dbReference type="ChEBI" id="CHEBI:33384"/>
        <dbReference type="ChEBI" id="CHEBI:57305"/>
        <dbReference type="ChEBI" id="CHEBI:57453"/>
        <dbReference type="EC" id="2.1.2.1"/>
    </reaction>
</comment>
<dbReference type="EMBL" id="JANJYI010000002">
    <property type="protein sequence ID" value="KAK2659391.1"/>
    <property type="molecule type" value="Genomic_DNA"/>
</dbReference>
<evidence type="ECO:0000259" key="4">
    <source>
        <dbReference type="Pfam" id="PF00464"/>
    </source>
</evidence>
<dbReference type="Gene3D" id="3.40.640.10">
    <property type="entry name" value="Type I PLP-dependent aspartate aminotransferase-like (Major domain)"/>
    <property type="match status" value="1"/>
</dbReference>
<sequence length="80" mass="9169">MERLKTGVFNRRRINWLPVTRSNLVIYYGGNEHIDELETLCQKRALVAFHLDEKKWGVSVKPLSGSPANFLGLYCNSEST</sequence>
<evidence type="ECO:0000313" key="5">
    <source>
        <dbReference type="EMBL" id="KAK2659391.1"/>
    </source>
</evidence>
<feature type="domain" description="Serine hydroxymethyltransferase-like" evidence="4">
    <location>
        <begin position="27"/>
        <end position="70"/>
    </location>
</feature>
<dbReference type="GO" id="GO:0004372">
    <property type="term" value="F:glycine hydroxymethyltransferase activity"/>
    <property type="evidence" value="ECO:0007669"/>
    <property type="project" value="UniProtKB-EC"/>
</dbReference>
<dbReference type="Proteomes" id="UP001280121">
    <property type="component" value="Unassembled WGS sequence"/>
</dbReference>
<dbReference type="AlphaFoldDB" id="A0AAD9XHN0"/>
<comment type="caution">
    <text evidence="5">The sequence shown here is derived from an EMBL/GenBank/DDBJ whole genome shotgun (WGS) entry which is preliminary data.</text>
</comment>
<dbReference type="InterPro" id="IPR015424">
    <property type="entry name" value="PyrdxlP-dep_Trfase"/>
</dbReference>
<keyword evidence="6" id="KW-1185">Reference proteome</keyword>
<dbReference type="GO" id="GO:0005739">
    <property type="term" value="C:mitochondrion"/>
    <property type="evidence" value="ECO:0007669"/>
    <property type="project" value="TreeGrafter"/>
</dbReference>
<dbReference type="PANTHER" id="PTHR11680">
    <property type="entry name" value="SERINE HYDROXYMETHYLTRANSFERASE"/>
    <property type="match status" value="1"/>
</dbReference>
<evidence type="ECO:0000256" key="2">
    <source>
        <dbReference type="ARBA" id="ARBA00001933"/>
    </source>
</evidence>
<dbReference type="InterPro" id="IPR015421">
    <property type="entry name" value="PyrdxlP-dep_Trfase_major"/>
</dbReference>
<dbReference type="GO" id="GO:0019264">
    <property type="term" value="P:glycine biosynthetic process from serine"/>
    <property type="evidence" value="ECO:0007669"/>
    <property type="project" value="TreeGrafter"/>
</dbReference>
<dbReference type="GO" id="GO:0046653">
    <property type="term" value="P:tetrahydrofolate metabolic process"/>
    <property type="evidence" value="ECO:0007669"/>
    <property type="project" value="TreeGrafter"/>
</dbReference>
<dbReference type="SUPFAM" id="SSF53383">
    <property type="entry name" value="PLP-dependent transferases"/>
    <property type="match status" value="1"/>
</dbReference>
<evidence type="ECO:0000313" key="6">
    <source>
        <dbReference type="Proteomes" id="UP001280121"/>
    </source>
</evidence>
<evidence type="ECO:0000256" key="1">
    <source>
        <dbReference type="ARBA" id="ARBA00001528"/>
    </source>
</evidence>
<dbReference type="Pfam" id="PF00464">
    <property type="entry name" value="SHMT"/>
    <property type="match status" value="1"/>
</dbReference>
<name>A0AAD9XHN0_9ROSI</name>
<comment type="cofactor">
    <cofactor evidence="2">
        <name>pyridoxal 5'-phosphate</name>
        <dbReference type="ChEBI" id="CHEBI:597326"/>
    </cofactor>
</comment>
<organism evidence="5 6">
    <name type="scientific">Dipteronia dyeriana</name>
    <dbReference type="NCBI Taxonomy" id="168575"/>
    <lineage>
        <taxon>Eukaryota</taxon>
        <taxon>Viridiplantae</taxon>
        <taxon>Streptophyta</taxon>
        <taxon>Embryophyta</taxon>
        <taxon>Tracheophyta</taxon>
        <taxon>Spermatophyta</taxon>
        <taxon>Magnoliopsida</taxon>
        <taxon>eudicotyledons</taxon>
        <taxon>Gunneridae</taxon>
        <taxon>Pentapetalae</taxon>
        <taxon>rosids</taxon>
        <taxon>malvids</taxon>
        <taxon>Sapindales</taxon>
        <taxon>Sapindaceae</taxon>
        <taxon>Hippocastanoideae</taxon>
        <taxon>Acereae</taxon>
        <taxon>Dipteronia</taxon>
    </lineage>
</organism>
<proteinExistence type="predicted"/>
<dbReference type="GO" id="GO:0030170">
    <property type="term" value="F:pyridoxal phosphate binding"/>
    <property type="evidence" value="ECO:0007669"/>
    <property type="project" value="TreeGrafter"/>
</dbReference>
<gene>
    <name evidence="5" type="ORF">Ddye_005924</name>
</gene>
<dbReference type="InterPro" id="IPR049943">
    <property type="entry name" value="Ser_HO-MeTrfase-like"/>
</dbReference>
<reference evidence="5" key="1">
    <citation type="journal article" date="2023" name="Plant J.">
        <title>Genome sequences and population genomics provide insights into the demographic history, inbreeding, and mutation load of two 'living fossil' tree species of Dipteronia.</title>
        <authorList>
            <person name="Feng Y."/>
            <person name="Comes H.P."/>
            <person name="Chen J."/>
            <person name="Zhu S."/>
            <person name="Lu R."/>
            <person name="Zhang X."/>
            <person name="Li P."/>
            <person name="Qiu J."/>
            <person name="Olsen K.M."/>
            <person name="Qiu Y."/>
        </authorList>
    </citation>
    <scope>NUCLEOTIDE SEQUENCE</scope>
    <source>
        <strain evidence="5">KIB01</strain>
    </source>
</reference>
<dbReference type="PANTHER" id="PTHR11680:SF63">
    <property type="entry name" value="SERINE HYDROXYMETHYLTRANSFERASE 3, CHLOROPLASTIC"/>
    <property type="match status" value="1"/>
</dbReference>
<keyword evidence="3" id="KW-0663">Pyridoxal phosphate</keyword>
<accession>A0AAD9XHN0</accession>
<protein>
    <recommendedName>
        <fullName evidence="4">Serine hydroxymethyltransferase-like domain-containing protein</fullName>
    </recommendedName>
</protein>
<dbReference type="InterPro" id="IPR039429">
    <property type="entry name" value="SHMT-like_dom"/>
</dbReference>
<evidence type="ECO:0000256" key="3">
    <source>
        <dbReference type="ARBA" id="ARBA00022898"/>
    </source>
</evidence>